<proteinExistence type="predicted"/>
<comment type="caution">
    <text evidence="2">The sequence shown here is derived from an EMBL/GenBank/DDBJ whole genome shotgun (WGS) entry which is preliminary data.</text>
</comment>
<organism evidence="2 3">
    <name type="scientific">Artemisia annua</name>
    <name type="common">Sweet wormwood</name>
    <dbReference type="NCBI Taxonomy" id="35608"/>
    <lineage>
        <taxon>Eukaryota</taxon>
        <taxon>Viridiplantae</taxon>
        <taxon>Streptophyta</taxon>
        <taxon>Embryophyta</taxon>
        <taxon>Tracheophyta</taxon>
        <taxon>Spermatophyta</taxon>
        <taxon>Magnoliopsida</taxon>
        <taxon>eudicotyledons</taxon>
        <taxon>Gunneridae</taxon>
        <taxon>Pentapetalae</taxon>
        <taxon>asterids</taxon>
        <taxon>campanulids</taxon>
        <taxon>Asterales</taxon>
        <taxon>Asteraceae</taxon>
        <taxon>Asteroideae</taxon>
        <taxon>Anthemideae</taxon>
        <taxon>Artemisiinae</taxon>
        <taxon>Artemisia</taxon>
    </lineage>
</organism>
<dbReference type="EMBL" id="PKPP01015973">
    <property type="protein sequence ID" value="PWA38119.1"/>
    <property type="molecule type" value="Genomic_DNA"/>
</dbReference>
<protein>
    <recommendedName>
        <fullName evidence="4">PB1 domain-containing protein</fullName>
    </recommendedName>
</protein>
<reference evidence="2 3" key="1">
    <citation type="journal article" date="2018" name="Mol. Plant">
        <title>The genome of Artemisia annua provides insight into the evolution of Asteraceae family and artemisinin biosynthesis.</title>
        <authorList>
            <person name="Shen Q."/>
            <person name="Zhang L."/>
            <person name="Liao Z."/>
            <person name="Wang S."/>
            <person name="Yan T."/>
            <person name="Shi P."/>
            <person name="Liu M."/>
            <person name="Fu X."/>
            <person name="Pan Q."/>
            <person name="Wang Y."/>
            <person name="Lv Z."/>
            <person name="Lu X."/>
            <person name="Zhang F."/>
            <person name="Jiang W."/>
            <person name="Ma Y."/>
            <person name="Chen M."/>
            <person name="Hao X."/>
            <person name="Li L."/>
            <person name="Tang Y."/>
            <person name="Lv G."/>
            <person name="Zhou Y."/>
            <person name="Sun X."/>
            <person name="Brodelius P.E."/>
            <person name="Rose J.K.C."/>
            <person name="Tang K."/>
        </authorList>
    </citation>
    <scope>NUCLEOTIDE SEQUENCE [LARGE SCALE GENOMIC DNA]</scope>
    <source>
        <strain evidence="3">cv. Huhao1</strain>
        <tissue evidence="2">Leaf</tissue>
    </source>
</reference>
<gene>
    <name evidence="2" type="ORF">CTI12_AA585010</name>
</gene>
<evidence type="ECO:0000256" key="1">
    <source>
        <dbReference type="SAM" id="MobiDB-lite"/>
    </source>
</evidence>
<evidence type="ECO:0000313" key="2">
    <source>
        <dbReference type="EMBL" id="PWA38119.1"/>
    </source>
</evidence>
<feature type="region of interest" description="Disordered" evidence="1">
    <location>
        <begin position="152"/>
        <end position="177"/>
    </location>
</feature>
<dbReference type="AlphaFoldDB" id="A0A2U1KMX4"/>
<evidence type="ECO:0000313" key="3">
    <source>
        <dbReference type="Proteomes" id="UP000245207"/>
    </source>
</evidence>
<name>A0A2U1KMX4_ARTAN</name>
<evidence type="ECO:0008006" key="4">
    <source>
        <dbReference type="Google" id="ProtNLM"/>
    </source>
</evidence>
<dbReference type="Proteomes" id="UP000245207">
    <property type="component" value="Unassembled WGS sequence"/>
</dbReference>
<sequence>MASSSNTKSSNTNSEGTINIIKNDIIEGMNSTINKNGSNDDHVTIFVAYNGKWEYYRKEWFFVDFKSSIMVVPKHVTLSEITDILHKQFEADKEFCSLKLEVNYRTGSPWFPVTEIQNDQDLWVFISETLKTKLPLCVTRVYKFANVEEERRKGRGGGGLTGWPPPPRINRMATTED</sequence>
<accession>A0A2U1KMX4</accession>
<keyword evidence="3" id="KW-1185">Reference proteome</keyword>